<dbReference type="PANTHER" id="PTHR37324">
    <property type="entry name" value="PTS SYSTEM GALACTITOL-SPECIFIC EIIC COMPONENT"/>
    <property type="match status" value="1"/>
</dbReference>
<protein>
    <submittedName>
        <fullName evidence="11">PTS system galactitol-specific IIC component</fullName>
    </submittedName>
</protein>
<evidence type="ECO:0000256" key="1">
    <source>
        <dbReference type="ARBA" id="ARBA00004651"/>
    </source>
</evidence>
<dbReference type="GO" id="GO:0009401">
    <property type="term" value="P:phosphoenolpyruvate-dependent sugar phosphotransferase system"/>
    <property type="evidence" value="ECO:0007669"/>
    <property type="project" value="UniProtKB-KW"/>
</dbReference>
<dbReference type="GO" id="GO:0015577">
    <property type="term" value="F:galactitol transmembrane transporter activity"/>
    <property type="evidence" value="ECO:0007669"/>
    <property type="project" value="InterPro"/>
</dbReference>
<sequence>MENMFQDVNAFFTAFGASVVVPVMIFIIALFLKVQPKMAMMSAFYAGVGLTGFGWIISEFTPVVTKIIKQMVSTTGIKLPVVDIGWQAGSLASFGSTVGLAFFVFGLLFELLIFALGITKVFMASNLWNNFGFMIWGTMAYYVTHNFWLSMGLSFFMLLYSLVLAEVQADRWSDYYGVKNATVAASHNIEQTIPAIFLDPLWNLLGFNRVKVTPEYFKNKLGVFGEPTTLGALLGLIIGILGNLHSLGTIKAWGQILQFAVQLAAVMTIFPLVTGVFAKAFAPLAEEIDKNRKKEVAEQGKEIDAIHDKKRWFLGVDDGVGYGEPATIIAGVILIPIMVVIAFILPGNRVLPVVDLISLPFMVESIVAVTRGNILKVIANGIVWFSLGLYASSWLGTIYTGTVSHYGVAIPAGVVLITSFNLIARPVNALIFAAFISQNPVWIGLCIVIYLVALYGLRRYRPQIWSYLNRMAEKNAK</sequence>
<feature type="transmembrane region" description="Helical" evidence="9">
    <location>
        <begin position="39"/>
        <end position="57"/>
    </location>
</feature>
<feature type="domain" description="PTS EIIC type-2" evidence="10">
    <location>
        <begin position="9"/>
        <end position="458"/>
    </location>
</feature>
<keyword evidence="7 9" id="KW-1133">Transmembrane helix</keyword>
<comment type="caution">
    <text evidence="11">The sequence shown here is derived from an EMBL/GenBank/DDBJ whole genome shotgun (WGS) entry which is preliminary data.</text>
</comment>
<organism evidence="11 12">
    <name type="scientific">Limosilactobacillus gastricus DSM 16045</name>
    <dbReference type="NCBI Taxonomy" id="1423749"/>
    <lineage>
        <taxon>Bacteria</taxon>
        <taxon>Bacillati</taxon>
        <taxon>Bacillota</taxon>
        <taxon>Bacilli</taxon>
        <taxon>Lactobacillales</taxon>
        <taxon>Lactobacillaceae</taxon>
        <taxon>Limosilactobacillus</taxon>
    </lineage>
</organism>
<dbReference type="EMBL" id="AZFN01000043">
    <property type="protein sequence ID" value="KRM00012.1"/>
    <property type="molecule type" value="Genomic_DNA"/>
</dbReference>
<comment type="subcellular location">
    <subcellularLocation>
        <location evidence="1">Cell membrane</location>
        <topology evidence="1">Multi-pass membrane protein</topology>
    </subcellularLocation>
</comment>
<evidence type="ECO:0000256" key="5">
    <source>
        <dbReference type="ARBA" id="ARBA00022683"/>
    </source>
</evidence>
<feature type="transmembrane region" description="Helical" evidence="9">
    <location>
        <begin position="326"/>
        <end position="346"/>
    </location>
</feature>
<dbReference type="PANTHER" id="PTHR37324:SF2">
    <property type="entry name" value="PTS SYSTEM GALACTITOL-SPECIFIC EIIC COMPONENT"/>
    <property type="match status" value="1"/>
</dbReference>
<dbReference type="InterPro" id="IPR013853">
    <property type="entry name" value="EIIC-GAT"/>
</dbReference>
<keyword evidence="12" id="KW-1185">Reference proteome</keyword>
<evidence type="ECO:0000256" key="9">
    <source>
        <dbReference type="SAM" id="Phobius"/>
    </source>
</evidence>
<accession>A0A0R1VDV1</accession>
<dbReference type="PIRSF" id="PIRSF006304">
    <property type="entry name" value="GatC"/>
    <property type="match status" value="1"/>
</dbReference>
<dbReference type="InterPro" id="IPR004703">
    <property type="entry name" value="PTS_sugar-sp_permease"/>
</dbReference>
<evidence type="ECO:0000256" key="7">
    <source>
        <dbReference type="ARBA" id="ARBA00022989"/>
    </source>
</evidence>
<proteinExistence type="predicted"/>
<name>A0A0R1VDV1_9LACO</name>
<feature type="transmembrane region" description="Helical" evidence="9">
    <location>
        <begin position="406"/>
        <end position="424"/>
    </location>
</feature>
<evidence type="ECO:0000256" key="6">
    <source>
        <dbReference type="ARBA" id="ARBA00022692"/>
    </source>
</evidence>
<feature type="transmembrane region" description="Helical" evidence="9">
    <location>
        <begin position="430"/>
        <end position="457"/>
    </location>
</feature>
<evidence type="ECO:0000256" key="4">
    <source>
        <dbReference type="ARBA" id="ARBA00022597"/>
    </source>
</evidence>
<dbReference type="PATRIC" id="fig|1423749.3.peg.1407"/>
<evidence type="ECO:0000256" key="3">
    <source>
        <dbReference type="ARBA" id="ARBA00022475"/>
    </source>
</evidence>
<gene>
    <name evidence="11" type="ORF">FC60_GL001368</name>
</gene>
<dbReference type="AlphaFoldDB" id="A0A0R1VDV1"/>
<dbReference type="GO" id="GO:0005886">
    <property type="term" value="C:plasma membrane"/>
    <property type="evidence" value="ECO:0007669"/>
    <property type="project" value="UniProtKB-SubCell"/>
</dbReference>
<feature type="transmembrane region" description="Helical" evidence="9">
    <location>
        <begin position="12"/>
        <end position="32"/>
    </location>
</feature>
<evidence type="ECO:0000313" key="12">
    <source>
        <dbReference type="Proteomes" id="UP000051739"/>
    </source>
</evidence>
<feature type="transmembrane region" description="Helical" evidence="9">
    <location>
        <begin position="98"/>
        <end position="118"/>
    </location>
</feature>
<keyword evidence="4" id="KW-0762">Sugar transport</keyword>
<dbReference type="PROSITE" id="PS51104">
    <property type="entry name" value="PTS_EIIC_TYPE_2"/>
    <property type="match status" value="1"/>
</dbReference>
<keyword evidence="5" id="KW-0598">Phosphotransferase system</keyword>
<feature type="transmembrane region" description="Helical" evidence="9">
    <location>
        <begin position="229"/>
        <end position="247"/>
    </location>
</feature>
<evidence type="ECO:0000313" key="11">
    <source>
        <dbReference type="EMBL" id="KRM00012.1"/>
    </source>
</evidence>
<dbReference type="Pfam" id="PF03611">
    <property type="entry name" value="EIIC-GAT"/>
    <property type="match status" value="1"/>
</dbReference>
<reference evidence="11 12" key="1">
    <citation type="journal article" date="2015" name="Genome Announc.">
        <title>Expanding the biotechnology potential of lactobacilli through comparative genomics of 213 strains and associated genera.</title>
        <authorList>
            <person name="Sun Z."/>
            <person name="Harris H.M."/>
            <person name="McCann A."/>
            <person name="Guo C."/>
            <person name="Argimon S."/>
            <person name="Zhang W."/>
            <person name="Yang X."/>
            <person name="Jeffery I.B."/>
            <person name="Cooney J.C."/>
            <person name="Kagawa T.F."/>
            <person name="Liu W."/>
            <person name="Song Y."/>
            <person name="Salvetti E."/>
            <person name="Wrobel A."/>
            <person name="Rasinkangas P."/>
            <person name="Parkhill J."/>
            <person name="Rea M.C."/>
            <person name="O'Sullivan O."/>
            <person name="Ritari J."/>
            <person name="Douillard F.P."/>
            <person name="Paul Ross R."/>
            <person name="Yang R."/>
            <person name="Briner A.E."/>
            <person name="Felis G.E."/>
            <person name="de Vos W.M."/>
            <person name="Barrangou R."/>
            <person name="Klaenhammer T.R."/>
            <person name="Caufield P.W."/>
            <person name="Cui Y."/>
            <person name="Zhang H."/>
            <person name="O'Toole P.W."/>
        </authorList>
    </citation>
    <scope>NUCLEOTIDE SEQUENCE [LARGE SCALE GENOMIC DNA]</scope>
    <source>
        <strain evidence="11 12">DSM 16045</strain>
    </source>
</reference>
<keyword evidence="2" id="KW-0813">Transport</keyword>
<evidence type="ECO:0000256" key="2">
    <source>
        <dbReference type="ARBA" id="ARBA00022448"/>
    </source>
</evidence>
<feature type="transmembrane region" description="Helical" evidence="9">
    <location>
        <begin position="353"/>
        <end position="371"/>
    </location>
</feature>
<keyword evidence="6 9" id="KW-0812">Transmembrane</keyword>
<feature type="transmembrane region" description="Helical" evidence="9">
    <location>
        <begin position="259"/>
        <end position="282"/>
    </location>
</feature>
<keyword evidence="3" id="KW-1003">Cell membrane</keyword>
<dbReference type="Proteomes" id="UP000051739">
    <property type="component" value="Unassembled WGS sequence"/>
</dbReference>
<dbReference type="InterPro" id="IPR013014">
    <property type="entry name" value="PTS_EIIC_2"/>
</dbReference>
<feature type="transmembrane region" description="Helical" evidence="9">
    <location>
        <begin position="377"/>
        <end position="399"/>
    </location>
</feature>
<keyword evidence="8 9" id="KW-0472">Membrane</keyword>
<evidence type="ECO:0000256" key="8">
    <source>
        <dbReference type="ARBA" id="ARBA00023136"/>
    </source>
</evidence>
<evidence type="ECO:0000259" key="10">
    <source>
        <dbReference type="PROSITE" id="PS51104"/>
    </source>
</evidence>